<evidence type="ECO:0000313" key="4">
    <source>
        <dbReference type="Proteomes" id="UP000601361"/>
    </source>
</evidence>
<gene>
    <name evidence="3" type="ORF">GCM10011378_42590</name>
</gene>
<reference evidence="4" key="1">
    <citation type="journal article" date="2019" name="Int. J. Syst. Evol. Microbiol.">
        <title>The Global Catalogue of Microorganisms (GCM) 10K type strain sequencing project: providing services to taxonomists for standard genome sequencing and annotation.</title>
        <authorList>
            <consortium name="The Broad Institute Genomics Platform"/>
            <consortium name="The Broad Institute Genome Sequencing Center for Infectious Disease"/>
            <person name="Wu L."/>
            <person name="Ma J."/>
        </authorList>
    </citation>
    <scope>NUCLEOTIDE SEQUENCE [LARGE SCALE GENOMIC DNA]</scope>
    <source>
        <strain evidence="4">CGMCC 1.12990</strain>
    </source>
</reference>
<proteinExistence type="predicted"/>
<keyword evidence="4" id="KW-1185">Reference proteome</keyword>
<organism evidence="3 4">
    <name type="scientific">Hymenobacter glacieicola</name>
    <dbReference type="NCBI Taxonomy" id="1562124"/>
    <lineage>
        <taxon>Bacteria</taxon>
        <taxon>Pseudomonadati</taxon>
        <taxon>Bacteroidota</taxon>
        <taxon>Cytophagia</taxon>
        <taxon>Cytophagales</taxon>
        <taxon>Hymenobacteraceae</taxon>
        <taxon>Hymenobacter</taxon>
    </lineage>
</organism>
<feature type="signal peptide" evidence="2">
    <location>
        <begin position="1"/>
        <end position="26"/>
    </location>
</feature>
<accession>A0ABQ1X8W3</accession>
<feature type="compositionally biased region" description="Low complexity" evidence="1">
    <location>
        <begin position="46"/>
        <end position="70"/>
    </location>
</feature>
<name>A0ABQ1X8W3_9BACT</name>
<feature type="region of interest" description="Disordered" evidence="1">
    <location>
        <begin position="35"/>
        <end position="84"/>
    </location>
</feature>
<feature type="chain" id="PRO_5046297917" evidence="2">
    <location>
        <begin position="27"/>
        <end position="238"/>
    </location>
</feature>
<sequence>MRLRIAPMQHRLVPAVSTLAISLLVAGLTGCDSTTTRNATDPGTPPFTSATGAAGASPGGASVAQQASAPTPTPGAPVPDSLHLLSPGRAGRLRLGMREERLKEVVPANLLRATTYQDQGKTLPAYEMRDAQRPEAPPTVLHLIGDSSAGFRLRRIRIYDPQYRTAEGIGVGSPFGAARQNLGLTKVRDTPAGFAAVSGEVQMAWLIDPKSLPAKHPAEISSAEVPPAARITGVLLYQ</sequence>
<dbReference type="Proteomes" id="UP000601361">
    <property type="component" value="Unassembled WGS sequence"/>
</dbReference>
<evidence type="ECO:0000256" key="2">
    <source>
        <dbReference type="SAM" id="SignalP"/>
    </source>
</evidence>
<comment type="caution">
    <text evidence="3">The sequence shown here is derived from an EMBL/GenBank/DDBJ whole genome shotgun (WGS) entry which is preliminary data.</text>
</comment>
<dbReference type="PROSITE" id="PS51257">
    <property type="entry name" value="PROKAR_LIPOPROTEIN"/>
    <property type="match status" value="1"/>
</dbReference>
<dbReference type="EMBL" id="BMGS01000018">
    <property type="protein sequence ID" value="GGG61950.1"/>
    <property type="molecule type" value="Genomic_DNA"/>
</dbReference>
<evidence type="ECO:0000313" key="3">
    <source>
        <dbReference type="EMBL" id="GGG61950.1"/>
    </source>
</evidence>
<keyword evidence="2" id="KW-0732">Signal</keyword>
<protein>
    <submittedName>
        <fullName evidence="3">Uncharacterized protein</fullName>
    </submittedName>
</protein>
<evidence type="ECO:0000256" key="1">
    <source>
        <dbReference type="SAM" id="MobiDB-lite"/>
    </source>
</evidence>